<sequence length="116" mass="12391">MTPANHEGSWIRGRRRAETSNSRNSPGGTGDPSRSQGALEHTPVLSGGRDPAKRRQILHSGHTHHRCPPRCPSMPGLRSLQAARSPRCRSTGTMQRSAGAAVYPGSPASSVIHKNP</sequence>
<evidence type="ECO:0000256" key="1">
    <source>
        <dbReference type="SAM" id="MobiDB-lite"/>
    </source>
</evidence>
<reference evidence="2" key="1">
    <citation type="thesis" date="2020" institute="ProQuest LLC" country="789 East Eisenhower Parkway, Ann Arbor, MI, USA">
        <title>Comparative Genomics and Chromosome Evolution.</title>
        <authorList>
            <person name="Mudd A.B."/>
        </authorList>
    </citation>
    <scope>NUCLEOTIDE SEQUENCE</scope>
    <source>
        <strain evidence="2">HN-11 Male</strain>
        <tissue evidence="2">Kidney and liver</tissue>
    </source>
</reference>
<proteinExistence type="predicted"/>
<accession>A0A8J6FI32</accession>
<evidence type="ECO:0000313" key="3">
    <source>
        <dbReference type="Proteomes" id="UP000770717"/>
    </source>
</evidence>
<keyword evidence="3" id="KW-1185">Reference proteome</keyword>
<evidence type="ECO:0000313" key="2">
    <source>
        <dbReference type="EMBL" id="KAG9488323.1"/>
    </source>
</evidence>
<protein>
    <submittedName>
        <fullName evidence="2">Uncharacterized protein</fullName>
    </submittedName>
</protein>
<dbReference type="AlphaFoldDB" id="A0A8J6FI32"/>
<name>A0A8J6FI32_ELECQ</name>
<comment type="caution">
    <text evidence="2">The sequence shown here is derived from an EMBL/GenBank/DDBJ whole genome shotgun (WGS) entry which is preliminary data.</text>
</comment>
<feature type="compositionally biased region" description="Polar residues" evidence="1">
    <location>
        <begin position="19"/>
        <end position="36"/>
    </location>
</feature>
<organism evidence="2 3">
    <name type="scientific">Eleutherodactylus coqui</name>
    <name type="common">Puerto Rican coqui</name>
    <dbReference type="NCBI Taxonomy" id="57060"/>
    <lineage>
        <taxon>Eukaryota</taxon>
        <taxon>Metazoa</taxon>
        <taxon>Chordata</taxon>
        <taxon>Craniata</taxon>
        <taxon>Vertebrata</taxon>
        <taxon>Euteleostomi</taxon>
        <taxon>Amphibia</taxon>
        <taxon>Batrachia</taxon>
        <taxon>Anura</taxon>
        <taxon>Neobatrachia</taxon>
        <taxon>Hyloidea</taxon>
        <taxon>Eleutherodactylidae</taxon>
        <taxon>Eleutherodactylinae</taxon>
        <taxon>Eleutherodactylus</taxon>
        <taxon>Eleutherodactylus</taxon>
    </lineage>
</organism>
<feature type="compositionally biased region" description="Basic residues" evidence="1">
    <location>
        <begin position="52"/>
        <end position="68"/>
    </location>
</feature>
<gene>
    <name evidence="2" type="ORF">GDO78_007887</name>
</gene>
<dbReference type="EMBL" id="WNTK01000003">
    <property type="protein sequence ID" value="KAG9488323.1"/>
    <property type="molecule type" value="Genomic_DNA"/>
</dbReference>
<feature type="region of interest" description="Disordered" evidence="1">
    <location>
        <begin position="1"/>
        <end position="116"/>
    </location>
</feature>
<dbReference type="Proteomes" id="UP000770717">
    <property type="component" value="Unassembled WGS sequence"/>
</dbReference>